<evidence type="ECO:0000256" key="2">
    <source>
        <dbReference type="PROSITE-ProRule" id="PRU00703"/>
    </source>
</evidence>
<dbReference type="CDD" id="cd04617">
    <property type="entry name" value="CBS_pair_CcpN"/>
    <property type="match status" value="1"/>
</dbReference>
<protein>
    <submittedName>
        <fullName evidence="4">Helix-turn-helix transcriptional regulator</fullName>
    </submittedName>
</protein>
<dbReference type="Pfam" id="PF08279">
    <property type="entry name" value="HTH_11"/>
    <property type="match status" value="1"/>
</dbReference>
<dbReference type="InterPro" id="IPR013196">
    <property type="entry name" value="HTH_11"/>
</dbReference>
<accession>A0ABU5ZMH3</accession>
<organism evidence="4 5">
    <name type="scientific">Ferviditalea candida</name>
    <dbReference type="NCBI Taxonomy" id="3108399"/>
    <lineage>
        <taxon>Bacteria</taxon>
        <taxon>Bacillati</taxon>
        <taxon>Bacillota</taxon>
        <taxon>Bacilli</taxon>
        <taxon>Bacillales</taxon>
        <taxon>Paenibacillaceae</taxon>
        <taxon>Ferviditalea</taxon>
    </lineage>
</organism>
<dbReference type="Pfam" id="PF00571">
    <property type="entry name" value="CBS"/>
    <property type="match status" value="2"/>
</dbReference>
<dbReference type="PROSITE" id="PS51371">
    <property type="entry name" value="CBS"/>
    <property type="match status" value="2"/>
</dbReference>
<gene>
    <name evidence="4" type="ORF">VF724_11495</name>
</gene>
<dbReference type="InterPro" id="IPR036388">
    <property type="entry name" value="WH-like_DNA-bd_sf"/>
</dbReference>
<feature type="domain" description="CBS" evidence="3">
    <location>
        <begin position="82"/>
        <end position="139"/>
    </location>
</feature>
<dbReference type="InterPro" id="IPR016842">
    <property type="entry name" value="UCP026546_HTH-CBS"/>
</dbReference>
<dbReference type="Proteomes" id="UP001310386">
    <property type="component" value="Unassembled WGS sequence"/>
</dbReference>
<feature type="domain" description="CBS" evidence="3">
    <location>
        <begin position="147"/>
        <end position="215"/>
    </location>
</feature>
<evidence type="ECO:0000313" key="5">
    <source>
        <dbReference type="Proteomes" id="UP001310386"/>
    </source>
</evidence>
<evidence type="ECO:0000256" key="1">
    <source>
        <dbReference type="ARBA" id="ARBA00022737"/>
    </source>
</evidence>
<dbReference type="EMBL" id="JAYJLD010000015">
    <property type="protein sequence ID" value="MEB3102285.1"/>
    <property type="molecule type" value="Genomic_DNA"/>
</dbReference>
<dbReference type="SUPFAM" id="SSF46785">
    <property type="entry name" value="Winged helix' DNA-binding domain"/>
    <property type="match status" value="1"/>
</dbReference>
<dbReference type="InterPro" id="IPR046342">
    <property type="entry name" value="CBS_dom_sf"/>
</dbReference>
<name>A0ABU5ZMH3_9BACL</name>
<dbReference type="SUPFAM" id="SSF54631">
    <property type="entry name" value="CBS-domain pair"/>
    <property type="match status" value="1"/>
</dbReference>
<keyword evidence="5" id="KW-1185">Reference proteome</keyword>
<dbReference type="InterPro" id="IPR036390">
    <property type="entry name" value="WH_DNA-bd_sf"/>
</dbReference>
<dbReference type="SMART" id="SM00116">
    <property type="entry name" value="CBS"/>
    <property type="match status" value="2"/>
</dbReference>
<keyword evidence="1" id="KW-0677">Repeat</keyword>
<evidence type="ECO:0000313" key="4">
    <source>
        <dbReference type="EMBL" id="MEB3102285.1"/>
    </source>
</evidence>
<proteinExistence type="predicted"/>
<evidence type="ECO:0000259" key="3">
    <source>
        <dbReference type="PROSITE" id="PS51371"/>
    </source>
</evidence>
<keyword evidence="2" id="KW-0129">CBS domain</keyword>
<dbReference type="RefSeq" id="WP_371754444.1">
    <property type="nucleotide sequence ID" value="NZ_JAYJLD010000015.1"/>
</dbReference>
<comment type="caution">
    <text evidence="4">The sequence shown here is derived from an EMBL/GenBank/DDBJ whole genome shotgun (WGS) entry which is preliminary data.</text>
</comment>
<dbReference type="Gene3D" id="3.10.580.10">
    <property type="entry name" value="CBS-domain"/>
    <property type="match status" value="1"/>
</dbReference>
<dbReference type="Gene3D" id="1.10.10.10">
    <property type="entry name" value="Winged helix-like DNA-binding domain superfamily/Winged helix DNA-binding domain"/>
    <property type="match status" value="1"/>
</dbReference>
<dbReference type="PIRSF" id="PIRSF026546">
    <property type="entry name" value="UCP026546_CBS_YqzB"/>
    <property type="match status" value="1"/>
</dbReference>
<sequence>MIVLSARQTEIVQLVKGNAPITGEQIADLLGLSRPTIRSDLSILVMLGYLDAKPKVGYFPGKVISEEGKSSHLLSDLKVKDVQAMPVIVRETTTVHDAVVTLFLENVGSLIVTDAEGLLLGVVSRKDLLKVTLGNPAAGTMPISLVMTRQPNIITVTPEDTVLDAGRKMLSHQVDSFPVVQKVDGQHGSDKMEVVGRITKTTMVKVLVDYAFHAEY</sequence>
<dbReference type="PANTHER" id="PTHR48108">
    <property type="entry name" value="CBS DOMAIN-CONTAINING PROTEIN CBSX2, CHLOROPLASTIC"/>
    <property type="match status" value="1"/>
</dbReference>
<reference evidence="4" key="1">
    <citation type="submission" date="2023-12" db="EMBL/GenBank/DDBJ databases">
        <title>Fervidustalea candida gen. nov., sp. nov., a novel member of the family Paenibacillaceae isolated from a geothermal area.</title>
        <authorList>
            <person name="Li W.-J."/>
            <person name="Jiao J.-Y."/>
            <person name="Chen Y."/>
        </authorList>
    </citation>
    <scope>NUCLEOTIDE SEQUENCE</scope>
    <source>
        <strain evidence="4">SYSU GA230002</strain>
    </source>
</reference>
<dbReference type="InterPro" id="IPR000644">
    <property type="entry name" value="CBS_dom"/>
</dbReference>
<dbReference type="PANTHER" id="PTHR48108:SF32">
    <property type="entry name" value="TRANSCRIPTIONAL REPRESSOR CCPN"/>
    <property type="match status" value="1"/>
</dbReference>
<dbReference type="InterPro" id="IPR051462">
    <property type="entry name" value="CBS_domain-containing"/>
</dbReference>